<keyword evidence="1" id="KW-1133">Transmembrane helix</keyword>
<keyword evidence="1" id="KW-0472">Membrane</keyword>
<evidence type="ECO:0000313" key="3">
    <source>
        <dbReference type="Proteomes" id="UP001220962"/>
    </source>
</evidence>
<reference evidence="2" key="1">
    <citation type="submission" date="2023-02" db="EMBL/GenBank/DDBJ databases">
        <title>Pathogen: clinical or host-associated sample.</title>
        <authorList>
            <person name="Hergert J."/>
            <person name="Casey R."/>
            <person name="Wagner J."/>
            <person name="Young E.L."/>
            <person name="Oakeson K.F."/>
        </authorList>
    </citation>
    <scope>NUCLEOTIDE SEQUENCE</scope>
    <source>
        <strain evidence="2">2022CK-00830</strain>
    </source>
</reference>
<name>A0AAX3N4Z3_9BACL</name>
<keyword evidence="1" id="KW-0812">Transmembrane</keyword>
<dbReference type="EMBL" id="CP118101">
    <property type="protein sequence ID" value="WDH83707.1"/>
    <property type="molecule type" value="Genomic_DNA"/>
</dbReference>
<feature type="transmembrane region" description="Helical" evidence="1">
    <location>
        <begin position="7"/>
        <end position="28"/>
    </location>
</feature>
<gene>
    <name evidence="2" type="ORF">PUW23_05625</name>
</gene>
<dbReference type="RefSeq" id="WP_274359637.1">
    <property type="nucleotide sequence ID" value="NZ_CP118101.1"/>
</dbReference>
<organism evidence="2 3">
    <name type="scientific">Paenibacillus urinalis</name>
    <dbReference type="NCBI Taxonomy" id="521520"/>
    <lineage>
        <taxon>Bacteria</taxon>
        <taxon>Bacillati</taxon>
        <taxon>Bacillota</taxon>
        <taxon>Bacilli</taxon>
        <taxon>Bacillales</taxon>
        <taxon>Paenibacillaceae</taxon>
        <taxon>Paenibacillus</taxon>
    </lineage>
</organism>
<evidence type="ECO:0000256" key="1">
    <source>
        <dbReference type="SAM" id="Phobius"/>
    </source>
</evidence>
<dbReference type="AlphaFoldDB" id="A0AAX3N4Z3"/>
<dbReference type="Proteomes" id="UP001220962">
    <property type="component" value="Chromosome"/>
</dbReference>
<protein>
    <submittedName>
        <fullName evidence="2">Uncharacterized protein</fullName>
    </submittedName>
</protein>
<sequence length="166" mass="18977">MSRSLKVILFVSILANILLIALLANQYMNSTNNNSDQNYEYTSFYETMNIVQKNYIDPSVDQNNQQVVIKALVTAYSQFNDAKEAFNNFSIGYSGDLRVLDMQAALNEFDRHLFSVILDYINEEPNNEVLAQVNNQLKNLLTQLPQKYDGNDKKFVAQANKAITDF</sequence>
<proteinExistence type="predicted"/>
<evidence type="ECO:0000313" key="2">
    <source>
        <dbReference type="EMBL" id="WDH83707.1"/>
    </source>
</evidence>
<accession>A0AAX3N4Z3</accession>